<dbReference type="SUPFAM" id="SSF56988">
    <property type="entry name" value="Anthrax protective antigen"/>
    <property type="match status" value="1"/>
</dbReference>
<dbReference type="InterPro" id="IPR052387">
    <property type="entry name" value="Fibrocystin"/>
</dbReference>
<dbReference type="InterPro" id="IPR037524">
    <property type="entry name" value="PA14/GLEYA"/>
</dbReference>
<evidence type="ECO:0000256" key="1">
    <source>
        <dbReference type="ARBA" id="ARBA00022729"/>
    </source>
</evidence>
<gene>
    <name evidence="3" type="ORF">S03H2_12096</name>
</gene>
<dbReference type="PROSITE" id="PS51820">
    <property type="entry name" value="PA14"/>
    <property type="match status" value="1"/>
</dbReference>
<dbReference type="Pfam" id="PF07691">
    <property type="entry name" value="PA14"/>
    <property type="match status" value="1"/>
</dbReference>
<comment type="caution">
    <text evidence="3">The sequence shown here is derived from an EMBL/GenBank/DDBJ whole genome shotgun (WGS) entry which is preliminary data.</text>
</comment>
<organism evidence="3">
    <name type="scientific">marine sediment metagenome</name>
    <dbReference type="NCBI Taxonomy" id="412755"/>
    <lineage>
        <taxon>unclassified sequences</taxon>
        <taxon>metagenomes</taxon>
        <taxon>ecological metagenomes</taxon>
    </lineage>
</organism>
<dbReference type="Gene3D" id="2.60.120.1560">
    <property type="match status" value="1"/>
</dbReference>
<evidence type="ECO:0000259" key="2">
    <source>
        <dbReference type="PROSITE" id="PS51820"/>
    </source>
</evidence>
<protein>
    <recommendedName>
        <fullName evidence="2">PA14 domain-containing protein</fullName>
    </recommendedName>
</protein>
<proteinExistence type="predicted"/>
<dbReference type="PANTHER" id="PTHR46769">
    <property type="entry name" value="POLYCYSTIC KIDNEY AND HEPATIC DISEASE 1 (AUTOSOMAL RECESSIVE)-LIKE 1"/>
    <property type="match status" value="1"/>
</dbReference>
<dbReference type="SMART" id="SM00758">
    <property type="entry name" value="PA14"/>
    <property type="match status" value="1"/>
</dbReference>
<reference evidence="3" key="1">
    <citation type="journal article" date="2014" name="Front. Microbiol.">
        <title>High frequency of phylogenetically diverse reductive dehalogenase-homologous genes in deep subseafloor sedimentary metagenomes.</title>
        <authorList>
            <person name="Kawai M."/>
            <person name="Futagami T."/>
            <person name="Toyoda A."/>
            <person name="Takaki Y."/>
            <person name="Nishi S."/>
            <person name="Hori S."/>
            <person name="Arai W."/>
            <person name="Tsubouchi T."/>
            <person name="Morono Y."/>
            <person name="Uchiyama I."/>
            <person name="Ito T."/>
            <person name="Fujiyama A."/>
            <person name="Inagaki F."/>
            <person name="Takami H."/>
        </authorList>
    </citation>
    <scope>NUCLEOTIDE SEQUENCE</scope>
    <source>
        <strain evidence="3">Expedition CK06-06</strain>
    </source>
</reference>
<dbReference type="EMBL" id="BARU01006161">
    <property type="protein sequence ID" value="GAH45654.1"/>
    <property type="molecule type" value="Genomic_DNA"/>
</dbReference>
<keyword evidence="1" id="KW-0732">Signal</keyword>
<dbReference type="Gene3D" id="2.60.120.260">
    <property type="entry name" value="Galactose-binding domain-like"/>
    <property type="match status" value="1"/>
</dbReference>
<feature type="non-terminal residue" evidence="3">
    <location>
        <position position="1"/>
    </location>
</feature>
<sequence length="342" mass="37173">LGFGDAGVSTGTILREYWTGIEGAAVSNLTSSPDFPDNPSGSDYLTSFEAPTDWADYYGTYVRGYLHPPTSGDYTFWIASDDASELWLSTDDNPDNAVLIASVAGWCQSRDWDNQTGSDNPNQESAPISLTGGQKYYIEALQKEGGGGDNLAVAWEGPSFGRDVIGGQHLSPWTGGVINTDVQEDMLGINASLWVRLEFHLEEGAPDLFDILTLRMKYEDGFVAYLNGQKVAERNAPGSLYWNSTADSDRPIEDSSVFENINLMAFLGLLQSRPAKNVLAIHGLNDSKDDDEFLVLPDLIAACFCAPAVENGVTIFSSAEPAPRACSLSWWNHFQPSGSTRL</sequence>
<dbReference type="InterPro" id="IPR011658">
    <property type="entry name" value="PA14_dom"/>
</dbReference>
<dbReference type="AlphaFoldDB" id="X1GVL1"/>
<evidence type="ECO:0000313" key="3">
    <source>
        <dbReference type="EMBL" id="GAH45654.1"/>
    </source>
</evidence>
<accession>X1GVL1</accession>
<feature type="domain" description="PA14" evidence="2">
    <location>
        <begin position="8"/>
        <end position="169"/>
    </location>
</feature>
<name>X1GVL1_9ZZZZ</name>
<dbReference type="PANTHER" id="PTHR46769:SF2">
    <property type="entry name" value="FIBROCYSTIN-L ISOFORM 2 PRECURSOR-RELATED"/>
    <property type="match status" value="1"/>
</dbReference>